<dbReference type="GO" id="GO:0045089">
    <property type="term" value="P:positive regulation of innate immune response"/>
    <property type="evidence" value="ECO:0007669"/>
    <property type="project" value="TreeGrafter"/>
</dbReference>
<dbReference type="GO" id="GO:0005634">
    <property type="term" value="C:nucleus"/>
    <property type="evidence" value="ECO:0007669"/>
    <property type="project" value="UniProtKB-SubCell"/>
</dbReference>
<dbReference type="OrthoDB" id="10039914at2759"/>
<reference evidence="5 6" key="1">
    <citation type="journal article" date="2015" name="Genome Biol.">
        <title>Comparative genomics of Steinernema reveals deeply conserved gene regulatory networks.</title>
        <authorList>
            <person name="Dillman A.R."/>
            <person name="Macchietto M."/>
            <person name="Porter C.F."/>
            <person name="Rogers A."/>
            <person name="Williams B."/>
            <person name="Antoshechkin I."/>
            <person name="Lee M.M."/>
            <person name="Goodwin Z."/>
            <person name="Lu X."/>
            <person name="Lewis E.E."/>
            <person name="Goodrich-Blair H."/>
            <person name="Stock S.P."/>
            <person name="Adams B.J."/>
            <person name="Sternberg P.W."/>
            <person name="Mortazavi A."/>
        </authorList>
    </citation>
    <scope>NUCLEOTIDE SEQUENCE [LARGE SCALE GENOMIC DNA]</scope>
    <source>
        <strain evidence="5 6">ALL</strain>
    </source>
</reference>
<proteinExistence type="inferred from homology"/>
<evidence type="ECO:0008006" key="7">
    <source>
        <dbReference type="Google" id="ProtNLM"/>
    </source>
</evidence>
<protein>
    <recommendedName>
        <fullName evidence="7">Akirin</fullName>
    </recommendedName>
</protein>
<evidence type="ECO:0000256" key="1">
    <source>
        <dbReference type="ARBA" id="ARBA00004123"/>
    </source>
</evidence>
<name>A0A4U5PFG4_STECR</name>
<dbReference type="InterPro" id="IPR024132">
    <property type="entry name" value="Akirin"/>
</dbReference>
<feature type="compositionally biased region" description="Polar residues" evidence="4">
    <location>
        <begin position="108"/>
        <end position="127"/>
    </location>
</feature>
<dbReference type="AlphaFoldDB" id="A0A4U5PFG4"/>
<evidence type="ECO:0000256" key="3">
    <source>
        <dbReference type="ARBA" id="ARBA00023242"/>
    </source>
</evidence>
<keyword evidence="6" id="KW-1185">Reference proteome</keyword>
<dbReference type="STRING" id="34508.A0A4U5PFG4"/>
<organism evidence="5 6">
    <name type="scientific">Steinernema carpocapsae</name>
    <name type="common">Entomopathogenic nematode</name>
    <dbReference type="NCBI Taxonomy" id="34508"/>
    <lineage>
        <taxon>Eukaryota</taxon>
        <taxon>Metazoa</taxon>
        <taxon>Ecdysozoa</taxon>
        <taxon>Nematoda</taxon>
        <taxon>Chromadorea</taxon>
        <taxon>Rhabditida</taxon>
        <taxon>Tylenchina</taxon>
        <taxon>Panagrolaimomorpha</taxon>
        <taxon>Strongyloidoidea</taxon>
        <taxon>Steinernematidae</taxon>
        <taxon>Steinernema</taxon>
    </lineage>
</organism>
<dbReference type="Proteomes" id="UP000298663">
    <property type="component" value="Unassembled WGS sequence"/>
</dbReference>
<feature type="compositionally biased region" description="Polar residues" evidence="4">
    <location>
        <begin position="138"/>
        <end position="150"/>
    </location>
</feature>
<dbReference type="GO" id="GO:0003712">
    <property type="term" value="F:transcription coregulator activity"/>
    <property type="evidence" value="ECO:0007669"/>
    <property type="project" value="TreeGrafter"/>
</dbReference>
<feature type="region of interest" description="Disordered" evidence="4">
    <location>
        <begin position="102"/>
        <end position="155"/>
    </location>
</feature>
<evidence type="ECO:0000313" key="6">
    <source>
        <dbReference type="Proteomes" id="UP000298663"/>
    </source>
</evidence>
<dbReference type="GO" id="GO:0000785">
    <property type="term" value="C:chromatin"/>
    <property type="evidence" value="ECO:0007669"/>
    <property type="project" value="TreeGrafter"/>
</dbReference>
<dbReference type="PANTHER" id="PTHR13293">
    <property type="entry name" value="AKIRIN-RELATED"/>
    <property type="match status" value="1"/>
</dbReference>
<dbReference type="GO" id="GO:0045944">
    <property type="term" value="P:positive regulation of transcription by RNA polymerase II"/>
    <property type="evidence" value="ECO:0007669"/>
    <property type="project" value="TreeGrafter"/>
</dbReference>
<sequence length="221" mass="24960">MTCGLALKRPYDYEAYLSPDGASQAKRQRANAHCSPFRPQLGTIAASLPTSSTSSALKVLHKNAEDNSPFALVAAGKLTSAQIESYLQVEVKELRRRKLIPKRRDAAGTSSQATPSTSYRVTSNCGGSSDEECEQSSERSGSTRQKSPTSDLHEKPQFSLKHVQLICERLLKEQEVRLRYEYEVILDKRLAEQHEKYVQFAKEQFEENFARQRECDYSYVS</sequence>
<evidence type="ECO:0000256" key="2">
    <source>
        <dbReference type="ARBA" id="ARBA00005625"/>
    </source>
</evidence>
<evidence type="ECO:0000313" key="5">
    <source>
        <dbReference type="EMBL" id="TKR94971.1"/>
    </source>
</evidence>
<gene>
    <name evidence="5" type="ORF">L596_009196</name>
</gene>
<reference evidence="5 6" key="2">
    <citation type="journal article" date="2019" name="G3 (Bethesda)">
        <title>Hybrid Assembly of the Genome of the Entomopathogenic Nematode Steinernema carpocapsae Identifies the X-Chromosome.</title>
        <authorList>
            <person name="Serra L."/>
            <person name="Macchietto M."/>
            <person name="Macias-Munoz A."/>
            <person name="McGill C.J."/>
            <person name="Rodriguez I.M."/>
            <person name="Rodriguez B."/>
            <person name="Murad R."/>
            <person name="Mortazavi A."/>
        </authorList>
    </citation>
    <scope>NUCLEOTIDE SEQUENCE [LARGE SCALE GENOMIC DNA]</scope>
    <source>
        <strain evidence="5 6">ALL</strain>
    </source>
</reference>
<dbReference type="PANTHER" id="PTHR13293:SF6">
    <property type="entry name" value="AKIRIN-RELATED"/>
    <property type="match status" value="1"/>
</dbReference>
<accession>A0A4U5PFG4</accession>
<dbReference type="EMBL" id="AZBU02000002">
    <property type="protein sequence ID" value="TKR94971.1"/>
    <property type="molecule type" value="Genomic_DNA"/>
</dbReference>
<evidence type="ECO:0000256" key="4">
    <source>
        <dbReference type="SAM" id="MobiDB-lite"/>
    </source>
</evidence>
<keyword evidence="3" id="KW-0539">Nucleus</keyword>
<comment type="similarity">
    <text evidence="2">Belongs to the akirin family.</text>
</comment>
<comment type="subcellular location">
    <subcellularLocation>
        <location evidence="1">Nucleus</location>
    </subcellularLocation>
</comment>
<comment type="caution">
    <text evidence="5">The sequence shown here is derived from an EMBL/GenBank/DDBJ whole genome shotgun (WGS) entry which is preliminary data.</text>
</comment>